<evidence type="ECO:0008006" key="3">
    <source>
        <dbReference type="Google" id="ProtNLM"/>
    </source>
</evidence>
<sequence>KNSIEKNIEIKLAGIERSKEEKEEKRQELLQLVKNERQVSGEIKTKEAKLQKLSEEISTQKETAENNQIRIEQLTEDLVPMQESLSGLEIEINRHLVSSNSLQAKLDDLERKKKETFKSMASLEGKIEDYETLKVNEAEKLEEMLETVEDQVKRQKGIRDTIRGANKLAKNAELTITQFMAKRDLWKNIVTEEKAIARIREMGEAGALKGYHGPLRSLVKIDLKYQRAANTAASGWHNAIIVDGIETA</sequence>
<comment type="caution">
    <text evidence="2">The sequence shown here is derived from an EMBL/GenBank/DDBJ whole genome shotgun (WGS) entry which is preliminary data.</text>
</comment>
<evidence type="ECO:0000256" key="1">
    <source>
        <dbReference type="SAM" id="Coils"/>
    </source>
</evidence>
<evidence type="ECO:0000313" key="2">
    <source>
        <dbReference type="EMBL" id="GAF94974.1"/>
    </source>
</evidence>
<proteinExistence type="predicted"/>
<dbReference type="InterPro" id="IPR036277">
    <property type="entry name" value="SMC_hinge_sf"/>
</dbReference>
<feature type="non-terminal residue" evidence="2">
    <location>
        <position position="1"/>
    </location>
</feature>
<dbReference type="GO" id="GO:0051276">
    <property type="term" value="P:chromosome organization"/>
    <property type="evidence" value="ECO:0007669"/>
    <property type="project" value="InterPro"/>
</dbReference>
<feature type="non-terminal residue" evidence="2">
    <location>
        <position position="248"/>
    </location>
</feature>
<dbReference type="GO" id="GO:0005524">
    <property type="term" value="F:ATP binding"/>
    <property type="evidence" value="ECO:0007669"/>
    <property type="project" value="InterPro"/>
</dbReference>
<protein>
    <recommendedName>
        <fullName evidence="3">SMC hinge domain-containing protein</fullName>
    </recommendedName>
</protein>
<gene>
    <name evidence="2" type="ORF">S01H1_21459</name>
</gene>
<dbReference type="AlphaFoldDB" id="X0TP49"/>
<keyword evidence="1" id="KW-0175">Coiled coil</keyword>
<reference evidence="2" key="1">
    <citation type="journal article" date="2014" name="Front. Microbiol.">
        <title>High frequency of phylogenetically diverse reductive dehalogenase-homologous genes in deep subseafloor sedimentary metagenomes.</title>
        <authorList>
            <person name="Kawai M."/>
            <person name="Futagami T."/>
            <person name="Toyoda A."/>
            <person name="Takaki Y."/>
            <person name="Nishi S."/>
            <person name="Hori S."/>
            <person name="Arai W."/>
            <person name="Tsubouchi T."/>
            <person name="Morono Y."/>
            <person name="Uchiyama I."/>
            <person name="Ito T."/>
            <person name="Fujiyama A."/>
            <person name="Inagaki F."/>
            <person name="Takami H."/>
        </authorList>
    </citation>
    <scope>NUCLEOTIDE SEQUENCE</scope>
    <source>
        <strain evidence="2">Expedition CK06-06</strain>
    </source>
</reference>
<name>X0TP49_9ZZZZ</name>
<organism evidence="2">
    <name type="scientific">marine sediment metagenome</name>
    <dbReference type="NCBI Taxonomy" id="412755"/>
    <lineage>
        <taxon>unclassified sequences</taxon>
        <taxon>metagenomes</taxon>
        <taxon>ecological metagenomes</taxon>
    </lineage>
</organism>
<dbReference type="GO" id="GO:0005694">
    <property type="term" value="C:chromosome"/>
    <property type="evidence" value="ECO:0007669"/>
    <property type="project" value="InterPro"/>
</dbReference>
<accession>X0TP49</accession>
<feature type="coiled-coil region" evidence="1">
    <location>
        <begin position="5"/>
        <end position="158"/>
    </location>
</feature>
<dbReference type="EMBL" id="BARS01011900">
    <property type="protein sequence ID" value="GAF94974.1"/>
    <property type="molecule type" value="Genomic_DNA"/>
</dbReference>
<dbReference type="SUPFAM" id="SSF75553">
    <property type="entry name" value="Smc hinge domain"/>
    <property type="match status" value="1"/>
</dbReference>
<dbReference type="Gene3D" id="1.20.1060.20">
    <property type="match status" value="1"/>
</dbReference>